<organism evidence="1 2">
    <name type="scientific">Brevibacillus formosus</name>
    <dbReference type="NCBI Taxonomy" id="54913"/>
    <lineage>
        <taxon>Bacteria</taxon>
        <taxon>Bacillati</taxon>
        <taxon>Bacillota</taxon>
        <taxon>Bacilli</taxon>
        <taxon>Bacillales</taxon>
        <taxon>Paenibacillaceae</taxon>
        <taxon>Brevibacillus</taxon>
    </lineage>
</organism>
<dbReference type="EMBL" id="CP018145">
    <property type="protein sequence ID" value="ASJ54411.1"/>
    <property type="molecule type" value="Genomic_DNA"/>
</dbReference>
<dbReference type="AlphaFoldDB" id="A0A220MH79"/>
<dbReference type="RefSeq" id="WP_088908159.1">
    <property type="nucleotide sequence ID" value="NZ_CP018145.1"/>
</dbReference>
<dbReference type="Proteomes" id="UP000197781">
    <property type="component" value="Chromosome"/>
</dbReference>
<dbReference type="KEGG" id="bfm:BP422_13100"/>
<evidence type="ECO:0008006" key="3">
    <source>
        <dbReference type="Google" id="ProtNLM"/>
    </source>
</evidence>
<reference evidence="1 2" key="1">
    <citation type="submission" date="2016-11" db="EMBL/GenBank/DDBJ databases">
        <authorList>
            <person name="Jaros S."/>
            <person name="Januszkiewicz K."/>
            <person name="Wedrychowicz H."/>
        </authorList>
    </citation>
    <scope>NUCLEOTIDE SEQUENCE [LARGE SCALE GENOMIC DNA]</scope>
    <source>
        <strain evidence="1 2">NF2</strain>
    </source>
</reference>
<evidence type="ECO:0000313" key="1">
    <source>
        <dbReference type="EMBL" id="ASJ54411.1"/>
    </source>
</evidence>
<protein>
    <recommendedName>
        <fullName evidence="3">HK97 gp10 family phage protein</fullName>
    </recommendedName>
</protein>
<accession>A0A220MH79</accession>
<name>A0A220MH79_9BACL</name>
<dbReference type="InterPro" id="IPR010064">
    <property type="entry name" value="HK97-gp10_tail"/>
</dbReference>
<dbReference type="Pfam" id="PF04883">
    <property type="entry name" value="HK97-gp10_like"/>
    <property type="match status" value="1"/>
</dbReference>
<gene>
    <name evidence="1" type="ORF">BP422_13100</name>
</gene>
<evidence type="ECO:0000313" key="2">
    <source>
        <dbReference type="Proteomes" id="UP000197781"/>
    </source>
</evidence>
<proteinExistence type="predicted"/>
<sequence>MAEFRFSNFDQFEQQFLTHLKETMPLVVEMKLYEIAYRLNAHIKRLTPVDTGRLKNSFTVGNLVKNGDEWYIEVGTNVEYSKHVEYGHRTRDHKGFVPGAHMVEISLRQLEQELPAEMSEWIQELMGALGQ</sequence>